<keyword evidence="6" id="KW-1185">Reference proteome</keyword>
<dbReference type="Proteomes" id="UP001153076">
    <property type="component" value="Unassembled WGS sequence"/>
</dbReference>
<evidence type="ECO:0000259" key="4">
    <source>
        <dbReference type="PROSITE" id="PS50102"/>
    </source>
</evidence>
<dbReference type="OrthoDB" id="439808at2759"/>
<evidence type="ECO:0000256" key="1">
    <source>
        <dbReference type="ARBA" id="ARBA00022884"/>
    </source>
</evidence>
<comment type="caution">
    <text evidence="5">The sequence shown here is derived from an EMBL/GenBank/DDBJ whole genome shotgun (WGS) entry which is preliminary data.</text>
</comment>
<feature type="domain" description="RRM" evidence="4">
    <location>
        <begin position="121"/>
        <end position="208"/>
    </location>
</feature>
<organism evidence="5 6">
    <name type="scientific">Carnegiea gigantea</name>
    <dbReference type="NCBI Taxonomy" id="171969"/>
    <lineage>
        <taxon>Eukaryota</taxon>
        <taxon>Viridiplantae</taxon>
        <taxon>Streptophyta</taxon>
        <taxon>Embryophyta</taxon>
        <taxon>Tracheophyta</taxon>
        <taxon>Spermatophyta</taxon>
        <taxon>Magnoliopsida</taxon>
        <taxon>eudicotyledons</taxon>
        <taxon>Gunneridae</taxon>
        <taxon>Pentapetalae</taxon>
        <taxon>Caryophyllales</taxon>
        <taxon>Cactineae</taxon>
        <taxon>Cactaceae</taxon>
        <taxon>Cactoideae</taxon>
        <taxon>Echinocereeae</taxon>
        <taxon>Carnegiea</taxon>
    </lineage>
</organism>
<dbReference type="InterPro" id="IPR012677">
    <property type="entry name" value="Nucleotide-bd_a/b_plait_sf"/>
</dbReference>
<accession>A0A9Q1GRC0</accession>
<gene>
    <name evidence="5" type="ORF">Cgig2_008919</name>
</gene>
<dbReference type="PROSITE" id="PS50102">
    <property type="entry name" value="RRM"/>
    <property type="match status" value="2"/>
</dbReference>
<dbReference type="InterPro" id="IPR000504">
    <property type="entry name" value="RRM_dom"/>
</dbReference>
<sequence>MAAAASLPSILRPSLSSSSSLSTLHSNHSFTHFSPNFASPRPKTCNTLTRKPENCNLSPFPLLVPFHLLCHSSAEFNDTQDSTDDESGANPDEEEQEEGESVGVEQAEVEDSKGLDSADDCRLFVGGLPYSMTSSQLAEIFGEAGHVRNVEIVYDKVITDRSRGFGFVTMGSIDEAKEAIRMFDGRIFAGNLHRSVTSEDLSDAFAKQPGFLSAKVNCERETGRSRCFGFISFSCAEAVESAIQAMNGKELEGRPLPLSVAAVTNHSNNNAYREQSESRSHSQLLDELRGIKGRVDVRAIFSVDIPWQTVAS</sequence>
<dbReference type="GO" id="GO:0003729">
    <property type="term" value="F:mRNA binding"/>
    <property type="evidence" value="ECO:0007669"/>
    <property type="project" value="TreeGrafter"/>
</dbReference>
<proteinExistence type="predicted"/>
<evidence type="ECO:0000256" key="3">
    <source>
        <dbReference type="SAM" id="MobiDB-lite"/>
    </source>
</evidence>
<dbReference type="Pfam" id="PF00076">
    <property type="entry name" value="RRM_1"/>
    <property type="match status" value="1"/>
</dbReference>
<reference evidence="5" key="1">
    <citation type="submission" date="2022-04" db="EMBL/GenBank/DDBJ databases">
        <title>Carnegiea gigantea Genome sequencing and assembly v2.</title>
        <authorList>
            <person name="Copetti D."/>
            <person name="Sanderson M.J."/>
            <person name="Burquez A."/>
            <person name="Wojciechowski M.F."/>
        </authorList>
    </citation>
    <scope>NUCLEOTIDE SEQUENCE</scope>
    <source>
        <strain evidence="5">SGP5-SGP5p</strain>
        <tissue evidence="5">Aerial part</tissue>
    </source>
</reference>
<feature type="compositionally biased region" description="Acidic residues" evidence="3">
    <location>
        <begin position="81"/>
        <end position="100"/>
    </location>
</feature>
<dbReference type="SMART" id="SM00360">
    <property type="entry name" value="RRM"/>
    <property type="match status" value="2"/>
</dbReference>
<dbReference type="InterPro" id="IPR050502">
    <property type="entry name" value="Euk_RNA-bind_prot"/>
</dbReference>
<dbReference type="PANTHER" id="PTHR48025:SF11">
    <property type="entry name" value="RNA-BINDING PROTEIN CP33, CHLOROPLASTIC"/>
    <property type="match status" value="1"/>
</dbReference>
<evidence type="ECO:0000313" key="6">
    <source>
        <dbReference type="Proteomes" id="UP001153076"/>
    </source>
</evidence>
<dbReference type="AlphaFoldDB" id="A0A9Q1GRC0"/>
<dbReference type="PANTHER" id="PTHR48025">
    <property type="entry name" value="OS02G0815200 PROTEIN"/>
    <property type="match status" value="1"/>
</dbReference>
<dbReference type="EMBL" id="JAKOGI010001335">
    <property type="protein sequence ID" value="KAJ8426202.1"/>
    <property type="molecule type" value="Genomic_DNA"/>
</dbReference>
<name>A0A9Q1GRC0_9CARY</name>
<keyword evidence="1 2" id="KW-0694">RNA-binding</keyword>
<dbReference type="InterPro" id="IPR035979">
    <property type="entry name" value="RBD_domain_sf"/>
</dbReference>
<evidence type="ECO:0000256" key="2">
    <source>
        <dbReference type="PROSITE-ProRule" id="PRU00176"/>
    </source>
</evidence>
<dbReference type="SUPFAM" id="SSF54928">
    <property type="entry name" value="RNA-binding domain, RBD"/>
    <property type="match status" value="1"/>
</dbReference>
<dbReference type="Gene3D" id="3.30.70.330">
    <property type="match status" value="2"/>
</dbReference>
<feature type="domain" description="RRM" evidence="4">
    <location>
        <begin position="199"/>
        <end position="263"/>
    </location>
</feature>
<feature type="region of interest" description="Disordered" evidence="3">
    <location>
        <begin position="77"/>
        <end position="115"/>
    </location>
</feature>
<evidence type="ECO:0000313" key="5">
    <source>
        <dbReference type="EMBL" id="KAJ8426202.1"/>
    </source>
</evidence>
<protein>
    <recommendedName>
        <fullName evidence="4">RRM domain-containing protein</fullName>
    </recommendedName>
</protein>